<reference evidence="1 2" key="1">
    <citation type="submission" date="2019-04" db="EMBL/GenBank/DDBJ databases">
        <title>Pedobacter sp. AR-2-6 sp. nov., isolated from Arctic soil.</title>
        <authorList>
            <person name="Dahal R.H."/>
            <person name="Kim D.-U."/>
        </authorList>
    </citation>
    <scope>NUCLEOTIDE SEQUENCE [LARGE SCALE GENOMIC DNA]</scope>
    <source>
        <strain evidence="1 2">AR-2-6</strain>
    </source>
</reference>
<dbReference type="RefSeq" id="WP_136874109.1">
    <property type="nucleotide sequence ID" value="NZ_SWBO01000001.1"/>
</dbReference>
<comment type="caution">
    <text evidence="1">The sequence shown here is derived from an EMBL/GenBank/DDBJ whole genome shotgun (WGS) entry which is preliminary data.</text>
</comment>
<dbReference type="Proteomes" id="UP000310477">
    <property type="component" value="Unassembled WGS sequence"/>
</dbReference>
<evidence type="ECO:0000313" key="2">
    <source>
        <dbReference type="Proteomes" id="UP000310477"/>
    </source>
</evidence>
<dbReference type="OrthoDB" id="771557at2"/>
<dbReference type="EMBL" id="SWBO01000001">
    <property type="protein sequence ID" value="TKC03464.1"/>
    <property type="molecule type" value="Genomic_DNA"/>
</dbReference>
<gene>
    <name evidence="1" type="ORF">FA045_02530</name>
</gene>
<sequence length="70" mass="7867">MEPFEIELTGVLFTVQPQENGNFKIFDGANYLGEIEPIINDDTSVKWVTADLMGADFANQLGELIEEKEM</sequence>
<name>A0A4V5NYP1_9SPHI</name>
<dbReference type="AlphaFoldDB" id="A0A4V5NYP1"/>
<protein>
    <submittedName>
        <fullName evidence="1">Uncharacterized protein</fullName>
    </submittedName>
</protein>
<organism evidence="1 2">
    <name type="scientific">Pedobacter cryotolerans</name>
    <dbReference type="NCBI Taxonomy" id="2571270"/>
    <lineage>
        <taxon>Bacteria</taxon>
        <taxon>Pseudomonadati</taxon>
        <taxon>Bacteroidota</taxon>
        <taxon>Sphingobacteriia</taxon>
        <taxon>Sphingobacteriales</taxon>
        <taxon>Sphingobacteriaceae</taxon>
        <taxon>Pedobacter</taxon>
    </lineage>
</organism>
<proteinExistence type="predicted"/>
<evidence type="ECO:0000313" key="1">
    <source>
        <dbReference type="EMBL" id="TKC03464.1"/>
    </source>
</evidence>
<keyword evidence="2" id="KW-1185">Reference proteome</keyword>
<accession>A0A4V5NYP1</accession>